<proteinExistence type="predicted"/>
<protein>
    <submittedName>
        <fullName evidence="5">Sialate O-acetylesterase</fullName>
    </submittedName>
</protein>
<sequence>MRPQNHQSKLLLACLLLFSCFVVLHTDAKPSVPPVRVACVGNSITYGTGIANRDKDSYPAQLQTMLGNKYLVGNFGKPGATLLRHGHRPYFKQQEFRDAMAFHADIAVIHLGINDTDPRNWPNYRDEFVTDYLALIDSLRQANPKVRIILARLSPIAHRHPRFISGTQQWHEQIQASIETVAAISGSELIDFHAPLYPYPFLLPDALHPNVEGAGIMAKVVYGSITGNYGGLHMPAIYTDNMVLQRGVPITIHGTANAGETVKVKLGSMYQSTRTNQLGKWQVTFAPQKAERSTTLTVSAGKQKRIFRHVAIGEVWLCSGQSNMAFMMQQAATAQRDIPLSGDEDLRLYDMKPNWETVDVEWNKSVLDSLNHLQYYRPSSWTVASPDAVRDFSAVAYYFGRMLRDSLQVPVGIICNAVGGSPTESWIDRHTLESRFPAILNNWLHNDFIQPWVRQRAAKNIAQAKGVGVRHPYEPCYLFESGILPLERYTVKGVAWYQGESNAHNIETHETLFKLLVDSWRQYWNNVSMPFYFVQLSSLDRPSWTWFRDSQRRLMQQIPNTGMAVSSDLGDSLNVHPIHKQEIGERLARWALADTYHRPLTPCGPLFKCVWHEAGNKVAVLFNDADKLSTSDGKPVDGFEIAQYDGLFYPAHAEIKGQLVILQSDKVREPRFVRYGWQPYTRANLVNGDGLPASTFRGEVTTRPCRSRME</sequence>
<dbReference type="Pfam" id="PF13472">
    <property type="entry name" value="Lipase_GDSL_2"/>
    <property type="match status" value="1"/>
</dbReference>
<keyword evidence="2" id="KW-0732">Signal</keyword>
<keyword evidence="1" id="KW-0378">Hydrolase</keyword>
<evidence type="ECO:0000259" key="3">
    <source>
        <dbReference type="Pfam" id="PF03629"/>
    </source>
</evidence>
<dbReference type="InterPro" id="IPR039329">
    <property type="entry name" value="SIAE"/>
</dbReference>
<gene>
    <name evidence="5" type="ORF">BFS16_03030</name>
</gene>
<dbReference type="PROSITE" id="PS51257">
    <property type="entry name" value="PROKAR_LIPOPROTEIN"/>
    <property type="match status" value="1"/>
</dbReference>
<dbReference type="InterPro" id="IPR013783">
    <property type="entry name" value="Ig-like_fold"/>
</dbReference>
<dbReference type="Gene3D" id="3.40.50.1110">
    <property type="entry name" value="SGNH hydrolase"/>
    <property type="match status" value="2"/>
</dbReference>
<dbReference type="Gene3D" id="2.60.40.10">
    <property type="entry name" value="Immunoglobulins"/>
    <property type="match status" value="1"/>
</dbReference>
<evidence type="ECO:0000256" key="2">
    <source>
        <dbReference type="SAM" id="SignalP"/>
    </source>
</evidence>
<organism evidence="5 6">
    <name type="scientific">Hoylesella timonensis</name>
    <dbReference type="NCBI Taxonomy" id="386414"/>
    <lineage>
        <taxon>Bacteria</taxon>
        <taxon>Pseudomonadati</taxon>
        <taxon>Bacteroidota</taxon>
        <taxon>Bacteroidia</taxon>
        <taxon>Bacteroidales</taxon>
        <taxon>Prevotellaceae</taxon>
        <taxon>Hoylesella</taxon>
    </lineage>
</organism>
<dbReference type="InterPro" id="IPR013830">
    <property type="entry name" value="SGNH_hydro"/>
</dbReference>
<dbReference type="InterPro" id="IPR005181">
    <property type="entry name" value="SASA"/>
</dbReference>
<dbReference type="EMBL" id="NBAX01000002">
    <property type="protein sequence ID" value="PNP96149.1"/>
    <property type="molecule type" value="Genomic_DNA"/>
</dbReference>
<dbReference type="PANTHER" id="PTHR22901:SF0">
    <property type="entry name" value="SIALATE O-ACETYLESTERASE"/>
    <property type="match status" value="1"/>
</dbReference>
<feature type="chain" id="PRO_5014461506" evidence="2">
    <location>
        <begin position="26"/>
        <end position="710"/>
    </location>
</feature>
<feature type="domain" description="Sialate O-acetylesterase" evidence="3">
    <location>
        <begin position="490"/>
        <end position="590"/>
    </location>
</feature>
<evidence type="ECO:0000313" key="5">
    <source>
        <dbReference type="EMBL" id="PNP96149.1"/>
    </source>
</evidence>
<dbReference type="AlphaFoldDB" id="A0A2K0XNM9"/>
<feature type="signal peptide" evidence="2">
    <location>
        <begin position="1"/>
        <end position="25"/>
    </location>
</feature>
<accession>A0A2K0XNM9</accession>
<evidence type="ECO:0000256" key="1">
    <source>
        <dbReference type="ARBA" id="ARBA00022801"/>
    </source>
</evidence>
<dbReference type="GO" id="GO:0005975">
    <property type="term" value="P:carbohydrate metabolic process"/>
    <property type="evidence" value="ECO:0007669"/>
    <property type="project" value="TreeGrafter"/>
</dbReference>
<comment type="caution">
    <text evidence="5">The sequence shown here is derived from an EMBL/GenBank/DDBJ whole genome shotgun (WGS) entry which is preliminary data.</text>
</comment>
<dbReference type="Pfam" id="PF03629">
    <property type="entry name" value="SASA"/>
    <property type="match status" value="1"/>
</dbReference>
<feature type="domain" description="SGNH hydrolase-type esterase" evidence="4">
    <location>
        <begin position="39"/>
        <end position="214"/>
    </location>
</feature>
<reference evidence="5 6" key="1">
    <citation type="submission" date="2017-03" db="EMBL/GenBank/DDBJ databases">
        <authorList>
            <person name="Afonso C.L."/>
            <person name="Miller P.J."/>
            <person name="Scott M.A."/>
            <person name="Spackman E."/>
            <person name="Goraichik I."/>
            <person name="Dimitrov K.M."/>
            <person name="Suarez D.L."/>
            <person name="Swayne D.E."/>
        </authorList>
    </citation>
    <scope>NUCLEOTIDE SEQUENCE [LARGE SCALE GENOMIC DNA]</scope>
    <source>
        <strain evidence="5 6">DNF00076</strain>
    </source>
</reference>
<dbReference type="GO" id="GO:0001681">
    <property type="term" value="F:sialate O-acetylesterase activity"/>
    <property type="evidence" value="ECO:0007669"/>
    <property type="project" value="InterPro"/>
</dbReference>
<dbReference type="InterPro" id="IPR036514">
    <property type="entry name" value="SGNH_hydro_sf"/>
</dbReference>
<dbReference type="SUPFAM" id="SSF52266">
    <property type="entry name" value="SGNH hydrolase"/>
    <property type="match status" value="2"/>
</dbReference>
<dbReference type="PANTHER" id="PTHR22901">
    <property type="entry name" value="SIALATE O-ACETYLESTERASE"/>
    <property type="match status" value="1"/>
</dbReference>
<dbReference type="Proteomes" id="UP000236634">
    <property type="component" value="Unassembled WGS sequence"/>
</dbReference>
<name>A0A2K0XNM9_9BACT</name>
<evidence type="ECO:0000259" key="4">
    <source>
        <dbReference type="Pfam" id="PF13472"/>
    </source>
</evidence>
<evidence type="ECO:0000313" key="6">
    <source>
        <dbReference type="Proteomes" id="UP000236634"/>
    </source>
</evidence>